<keyword evidence="4" id="KW-1185">Reference proteome</keyword>
<feature type="region of interest" description="Disordered" evidence="1">
    <location>
        <begin position="68"/>
        <end position="98"/>
    </location>
</feature>
<evidence type="ECO:0000313" key="3">
    <source>
        <dbReference type="EMBL" id="GAA3564356.1"/>
    </source>
</evidence>
<feature type="compositionally biased region" description="Pro residues" evidence="1">
    <location>
        <begin position="144"/>
        <end position="158"/>
    </location>
</feature>
<sequence length="158" mass="17377">MRTPRAARRDRDELLKPYRVAAVVLLVLGVLCVLVELQSPSLVYWTGERVPATNDAGIVYYEVHGEPRTLNDPREAPVRPAPTAVYADPDDASRDRQAGPGRWFDAAFVLAPFVAAGALPVLGLVRRRRFRERLARRATAGSDGPPPSRPSPSPRSSR</sequence>
<dbReference type="RefSeq" id="WP_204910801.1">
    <property type="nucleotide sequence ID" value="NZ_BAAAYR010000002.1"/>
</dbReference>
<name>A0ABP6XBS3_9ACTN</name>
<reference evidence="4" key="1">
    <citation type="journal article" date="2019" name="Int. J. Syst. Evol. Microbiol.">
        <title>The Global Catalogue of Microorganisms (GCM) 10K type strain sequencing project: providing services to taxonomists for standard genome sequencing and annotation.</title>
        <authorList>
            <consortium name="The Broad Institute Genomics Platform"/>
            <consortium name="The Broad Institute Genome Sequencing Center for Infectious Disease"/>
            <person name="Wu L."/>
            <person name="Ma J."/>
        </authorList>
    </citation>
    <scope>NUCLEOTIDE SEQUENCE [LARGE SCALE GENOMIC DNA]</scope>
    <source>
        <strain evidence="4">JCM 16540</strain>
    </source>
</reference>
<feature type="region of interest" description="Disordered" evidence="1">
    <location>
        <begin position="135"/>
        <end position="158"/>
    </location>
</feature>
<feature type="compositionally biased region" description="Basic and acidic residues" evidence="1">
    <location>
        <begin position="68"/>
        <end position="77"/>
    </location>
</feature>
<organism evidence="3 4">
    <name type="scientific">Microlunatus spumicola</name>
    <dbReference type="NCBI Taxonomy" id="81499"/>
    <lineage>
        <taxon>Bacteria</taxon>
        <taxon>Bacillati</taxon>
        <taxon>Actinomycetota</taxon>
        <taxon>Actinomycetes</taxon>
        <taxon>Propionibacteriales</taxon>
        <taxon>Propionibacteriaceae</taxon>
        <taxon>Microlunatus</taxon>
    </lineage>
</organism>
<evidence type="ECO:0008006" key="5">
    <source>
        <dbReference type="Google" id="ProtNLM"/>
    </source>
</evidence>
<keyword evidence="2" id="KW-0812">Transmembrane</keyword>
<feature type="transmembrane region" description="Helical" evidence="2">
    <location>
        <begin position="20"/>
        <end position="37"/>
    </location>
</feature>
<dbReference type="EMBL" id="BAAAYR010000002">
    <property type="protein sequence ID" value="GAA3564356.1"/>
    <property type="molecule type" value="Genomic_DNA"/>
</dbReference>
<keyword evidence="2" id="KW-0472">Membrane</keyword>
<proteinExistence type="predicted"/>
<feature type="transmembrane region" description="Helical" evidence="2">
    <location>
        <begin position="103"/>
        <end position="125"/>
    </location>
</feature>
<evidence type="ECO:0000256" key="2">
    <source>
        <dbReference type="SAM" id="Phobius"/>
    </source>
</evidence>
<protein>
    <recommendedName>
        <fullName evidence="5">DUF3592 domain-containing protein</fullName>
    </recommendedName>
</protein>
<comment type="caution">
    <text evidence="3">The sequence shown here is derived from an EMBL/GenBank/DDBJ whole genome shotgun (WGS) entry which is preliminary data.</text>
</comment>
<keyword evidence="2" id="KW-1133">Transmembrane helix</keyword>
<evidence type="ECO:0000256" key="1">
    <source>
        <dbReference type="SAM" id="MobiDB-lite"/>
    </source>
</evidence>
<dbReference type="Proteomes" id="UP001500767">
    <property type="component" value="Unassembled WGS sequence"/>
</dbReference>
<gene>
    <name evidence="3" type="ORF">GCM10022197_19980</name>
</gene>
<accession>A0ABP6XBS3</accession>
<evidence type="ECO:0000313" key="4">
    <source>
        <dbReference type="Proteomes" id="UP001500767"/>
    </source>
</evidence>